<dbReference type="AlphaFoldDB" id="A0A9X3B0D8"/>
<evidence type="ECO:0000313" key="2">
    <source>
        <dbReference type="Proteomes" id="UP001155604"/>
    </source>
</evidence>
<organism evidence="1 2">
    <name type="scientific">Shewanella septentrionalis</name>
    <dbReference type="NCBI Taxonomy" id="2952223"/>
    <lineage>
        <taxon>Bacteria</taxon>
        <taxon>Pseudomonadati</taxon>
        <taxon>Pseudomonadota</taxon>
        <taxon>Gammaproteobacteria</taxon>
        <taxon>Alteromonadales</taxon>
        <taxon>Shewanellaceae</taxon>
        <taxon>Shewanella</taxon>
    </lineage>
</organism>
<protein>
    <submittedName>
        <fullName evidence="1">Uncharacterized protein</fullName>
    </submittedName>
</protein>
<accession>A0A9X3B0D8</accession>
<name>A0A9X3B0D8_9GAMM</name>
<proteinExistence type="predicted"/>
<dbReference type="Pfam" id="PF20383">
    <property type="entry name" value="DUF6678"/>
    <property type="match status" value="1"/>
</dbReference>
<keyword evidence="2" id="KW-1185">Reference proteome</keyword>
<comment type="caution">
    <text evidence="1">The sequence shown here is derived from an EMBL/GenBank/DDBJ whole genome shotgun (WGS) entry which is preliminary data.</text>
</comment>
<dbReference type="InterPro" id="IPR046500">
    <property type="entry name" value="DUF6678"/>
</dbReference>
<dbReference type="RefSeq" id="WP_261273018.1">
    <property type="nucleotide sequence ID" value="NZ_JAMTCC010000022.1"/>
</dbReference>
<evidence type="ECO:0000313" key="1">
    <source>
        <dbReference type="EMBL" id="MCT7946384.1"/>
    </source>
</evidence>
<gene>
    <name evidence="1" type="ORF">NE536_13555</name>
</gene>
<dbReference type="Proteomes" id="UP001155604">
    <property type="component" value="Unassembled WGS sequence"/>
</dbReference>
<sequence length="130" mass="15460">MNSEVLKYVNEHQLSSVMNKTKWCELEKALNGSEDFIPYVRYKLIYDENPNAGFTTVWWHELLEIAETIEWLEVDPFKREWLGRLVADRVTDFSDVVSAQLAQYSIPYSIENGMFRIWGYLRRDESPEFI</sequence>
<reference evidence="1" key="1">
    <citation type="journal article" date="2023" name="Int. J. Syst. Evol. Microbiol.">
        <title>&lt;i&gt;Shewanella septentrionalis&lt;/i&gt; sp. nov. and &lt;i&gt;Shewanella holmiensis&lt;/i&gt; sp. nov., isolated from Baltic Sea water and sediments.</title>
        <authorList>
            <person name="Martin-Rodriguez A.J."/>
            <person name="Thorell K."/>
            <person name="Joffre E."/>
            <person name="Jensie-Markopoulos S."/>
            <person name="Moore E.R.B."/>
            <person name="Sjoling A."/>
        </authorList>
    </citation>
    <scope>NUCLEOTIDE SEQUENCE</scope>
    <source>
        <strain evidence="1">SP1W3</strain>
    </source>
</reference>
<dbReference type="EMBL" id="JAMTCC010000022">
    <property type="protein sequence ID" value="MCT7946384.1"/>
    <property type="molecule type" value="Genomic_DNA"/>
</dbReference>